<keyword evidence="2 4" id="KW-0195">Cyclin</keyword>
<dbReference type="InterPro" id="IPR048258">
    <property type="entry name" value="Cyclins_cyclin-box"/>
</dbReference>
<dbReference type="GO" id="GO:0051301">
    <property type="term" value="P:cell division"/>
    <property type="evidence" value="ECO:0007669"/>
    <property type="project" value="UniProtKB-KW"/>
</dbReference>
<feature type="compositionally biased region" description="Polar residues" evidence="5">
    <location>
        <begin position="105"/>
        <end position="119"/>
    </location>
</feature>
<dbReference type="PROSITE" id="PS00292">
    <property type="entry name" value="CYCLINS"/>
    <property type="match status" value="1"/>
</dbReference>
<organism evidence="7">
    <name type="scientific">Pyricularia oryzae (strain Y34)</name>
    <name type="common">Rice blast fungus</name>
    <name type="synonym">Magnaporthe oryzae</name>
    <dbReference type="NCBI Taxonomy" id="1143189"/>
    <lineage>
        <taxon>Eukaryota</taxon>
        <taxon>Fungi</taxon>
        <taxon>Dikarya</taxon>
        <taxon>Ascomycota</taxon>
        <taxon>Pezizomycotina</taxon>
        <taxon>Sordariomycetes</taxon>
        <taxon>Sordariomycetidae</taxon>
        <taxon>Magnaporthales</taxon>
        <taxon>Pyriculariaceae</taxon>
        <taxon>Pyricularia</taxon>
    </lineage>
</organism>
<reference evidence="7" key="1">
    <citation type="journal article" date="2012" name="PLoS Genet.">
        <title>Comparative analysis of the genomes of two field isolates of the rice blast fungus Magnaporthe oryzae.</title>
        <authorList>
            <person name="Xue M."/>
            <person name="Yang J."/>
            <person name="Li Z."/>
            <person name="Hu S."/>
            <person name="Yao N."/>
            <person name="Dean R.A."/>
            <person name="Zhao W."/>
            <person name="Shen M."/>
            <person name="Zhang H."/>
            <person name="Li C."/>
            <person name="Liu L."/>
            <person name="Cao L."/>
            <person name="Xu X."/>
            <person name="Xing Y."/>
            <person name="Hsiang T."/>
            <person name="Zhang Z."/>
            <person name="Xu J.R."/>
            <person name="Peng Y.L."/>
        </authorList>
    </citation>
    <scope>NUCLEOTIDE SEQUENCE</scope>
    <source>
        <strain evidence="7">Y34</strain>
    </source>
</reference>
<dbReference type="InterPro" id="IPR006671">
    <property type="entry name" value="Cyclin_N"/>
</dbReference>
<evidence type="ECO:0000256" key="4">
    <source>
        <dbReference type="RuleBase" id="RU000383"/>
    </source>
</evidence>
<evidence type="ECO:0000313" key="7">
    <source>
        <dbReference type="EMBL" id="ELQ44054.1"/>
    </source>
</evidence>
<sequence length="341" mass="37823">MPPTRTGRRQWASNEDDENTKSTRMTRAKAHAAERLQTRKGVIDKPSTTAMIPKKTTRNALRDISNARNTAAKRAVSKVGAVNYTATDLQQSACAPPTQSALGGMSAYTNGNGESGRSTLSKKKAQQAAPSELNQKPELEGKSSRKQARVAAAGPVHAKRAALAKDSKAAEPEPKHTKESIVNPRLLAGEVPPGVVDLSMDDYENPLMVAEYADEIFSYLLAHEASSMPNPNYMNHQDDIEWKTRGILVDWLIEVHTRFRLVPETLFLAVNIVDRFLSEKVVKLDRLQLVGITAMFIASKYEEVKSYHISEFSRVTDDSIRESEILKVERFILSTLNFDLS</sequence>
<evidence type="ECO:0000256" key="5">
    <source>
        <dbReference type="SAM" id="MobiDB-lite"/>
    </source>
</evidence>
<dbReference type="PANTHER" id="PTHR10177">
    <property type="entry name" value="CYCLINS"/>
    <property type="match status" value="1"/>
</dbReference>
<feature type="domain" description="Cyclin-like" evidence="6">
    <location>
        <begin position="250"/>
        <end position="334"/>
    </location>
</feature>
<dbReference type="InterPro" id="IPR036915">
    <property type="entry name" value="Cyclin-like_sf"/>
</dbReference>
<name>A0AA97P8R2_PYRO3</name>
<dbReference type="FunFam" id="1.10.472.10:FF:000001">
    <property type="entry name" value="G2/mitotic-specific cyclin"/>
    <property type="match status" value="1"/>
</dbReference>
<dbReference type="AlphaFoldDB" id="A0AA97P8R2"/>
<dbReference type="Pfam" id="PF00134">
    <property type="entry name" value="Cyclin_N"/>
    <property type="match status" value="1"/>
</dbReference>
<dbReference type="SUPFAM" id="SSF47954">
    <property type="entry name" value="Cyclin-like"/>
    <property type="match status" value="1"/>
</dbReference>
<comment type="similarity">
    <text evidence="4">Belongs to the cyclin family.</text>
</comment>
<dbReference type="EMBL" id="JH793292">
    <property type="protein sequence ID" value="ELQ44054.1"/>
    <property type="molecule type" value="Genomic_DNA"/>
</dbReference>
<proteinExistence type="inferred from homology"/>
<dbReference type="Gene3D" id="1.10.472.10">
    <property type="entry name" value="Cyclin-like"/>
    <property type="match status" value="2"/>
</dbReference>
<dbReference type="InterPro" id="IPR039361">
    <property type="entry name" value="Cyclin"/>
</dbReference>
<keyword evidence="3" id="KW-0131">Cell cycle</keyword>
<dbReference type="SMART" id="SM00385">
    <property type="entry name" value="CYCLIN"/>
    <property type="match status" value="1"/>
</dbReference>
<dbReference type="InterPro" id="IPR046965">
    <property type="entry name" value="Cyclin_A/B-like"/>
</dbReference>
<accession>A0AA97P8R2</accession>
<dbReference type="Proteomes" id="UP000011086">
    <property type="component" value="Unassembled WGS sequence"/>
</dbReference>
<feature type="region of interest" description="Disordered" evidence="5">
    <location>
        <begin position="105"/>
        <end position="181"/>
    </location>
</feature>
<keyword evidence="1" id="KW-0132">Cell division</keyword>
<dbReference type="InterPro" id="IPR013763">
    <property type="entry name" value="Cyclin-like_dom"/>
</dbReference>
<dbReference type="PIRSF" id="PIRSF001771">
    <property type="entry name" value="Cyclin_A_B_D_E"/>
    <property type="match status" value="1"/>
</dbReference>
<protein>
    <recommendedName>
        <fullName evidence="6">Cyclin-like domain-containing protein</fullName>
    </recommendedName>
</protein>
<evidence type="ECO:0000259" key="6">
    <source>
        <dbReference type="SMART" id="SM00385"/>
    </source>
</evidence>
<evidence type="ECO:0000256" key="1">
    <source>
        <dbReference type="ARBA" id="ARBA00022618"/>
    </source>
</evidence>
<gene>
    <name evidence="7" type="ORF">OOU_Y34scaffold00104g3</name>
</gene>
<feature type="region of interest" description="Disordered" evidence="5">
    <location>
        <begin position="1"/>
        <end position="34"/>
    </location>
</feature>
<evidence type="ECO:0000256" key="3">
    <source>
        <dbReference type="ARBA" id="ARBA00023306"/>
    </source>
</evidence>
<dbReference type="GO" id="GO:0016538">
    <property type="term" value="F:cyclin-dependent protein serine/threonine kinase regulator activity"/>
    <property type="evidence" value="ECO:0007669"/>
    <property type="project" value="InterPro"/>
</dbReference>
<feature type="compositionally biased region" description="Basic and acidic residues" evidence="5">
    <location>
        <begin position="163"/>
        <end position="179"/>
    </location>
</feature>
<evidence type="ECO:0000256" key="2">
    <source>
        <dbReference type="ARBA" id="ARBA00023127"/>
    </source>
</evidence>
<dbReference type="GO" id="GO:0044772">
    <property type="term" value="P:mitotic cell cycle phase transition"/>
    <property type="evidence" value="ECO:0007669"/>
    <property type="project" value="InterPro"/>
</dbReference>